<evidence type="ECO:0000256" key="1">
    <source>
        <dbReference type="SAM" id="SignalP"/>
    </source>
</evidence>
<dbReference type="InterPro" id="IPR038821">
    <property type="entry name" value="CLE45-like"/>
</dbReference>
<keyword evidence="3" id="KW-1185">Reference proteome</keyword>
<sequence length="76" mass="8430">MKLHTRKLLCLVVLLWFLAATPEMASGEREGNPPATNTWRRALAGVKRGAAASSLHLVRASKRRVRRGSDPIHNKC</sequence>
<evidence type="ECO:0000313" key="3">
    <source>
        <dbReference type="Proteomes" id="UP001189122"/>
    </source>
</evidence>
<feature type="signal peptide" evidence="1">
    <location>
        <begin position="1"/>
        <end position="27"/>
    </location>
</feature>
<evidence type="ECO:0000313" key="2">
    <source>
        <dbReference type="EMBL" id="CAA2619041.1"/>
    </source>
</evidence>
<proteinExistence type="predicted"/>
<dbReference type="AlphaFoldDB" id="A0A7I8ILL4"/>
<dbReference type="PANTHER" id="PTHR36726:SF4">
    <property type="entry name" value="CLAVATA3_ESR (CLE)-RELATED PROTEIN 45"/>
    <property type="match status" value="1"/>
</dbReference>
<protein>
    <submittedName>
        <fullName evidence="2">Uncharacterized protein</fullName>
    </submittedName>
</protein>
<accession>A0A7I8ILL4</accession>
<dbReference type="EMBL" id="LR743591">
    <property type="protein sequence ID" value="CAA2619041.1"/>
    <property type="molecule type" value="Genomic_DNA"/>
</dbReference>
<dbReference type="EMBL" id="CACRZD030000004">
    <property type="protein sequence ID" value="CAA6658767.1"/>
    <property type="molecule type" value="Genomic_DNA"/>
</dbReference>
<gene>
    <name evidence="2" type="ORF">SI7747_04005208</name>
</gene>
<feature type="chain" id="PRO_5029528706" evidence="1">
    <location>
        <begin position="28"/>
        <end position="76"/>
    </location>
</feature>
<dbReference type="PANTHER" id="PTHR36726">
    <property type="entry name" value="CLAVATA3/ESR (CLE)-RELATED PROTEIN 45"/>
    <property type="match status" value="1"/>
</dbReference>
<organism evidence="2">
    <name type="scientific">Spirodela intermedia</name>
    <name type="common">Intermediate duckweed</name>
    <dbReference type="NCBI Taxonomy" id="51605"/>
    <lineage>
        <taxon>Eukaryota</taxon>
        <taxon>Viridiplantae</taxon>
        <taxon>Streptophyta</taxon>
        <taxon>Embryophyta</taxon>
        <taxon>Tracheophyta</taxon>
        <taxon>Spermatophyta</taxon>
        <taxon>Magnoliopsida</taxon>
        <taxon>Liliopsida</taxon>
        <taxon>Araceae</taxon>
        <taxon>Lemnoideae</taxon>
        <taxon>Spirodela</taxon>
    </lineage>
</organism>
<keyword evidence="1" id="KW-0732">Signal</keyword>
<name>A0A7I8ILL4_SPIIN</name>
<dbReference type="Proteomes" id="UP001189122">
    <property type="component" value="Unassembled WGS sequence"/>
</dbReference>
<reference evidence="2 3" key="1">
    <citation type="submission" date="2019-12" db="EMBL/GenBank/DDBJ databases">
        <authorList>
            <person name="Scholz U."/>
            <person name="Mascher M."/>
            <person name="Fiebig A."/>
        </authorList>
    </citation>
    <scope>NUCLEOTIDE SEQUENCE</scope>
</reference>